<keyword evidence="2" id="KW-0119">Carbohydrate metabolism</keyword>
<evidence type="ECO:0000313" key="3">
    <source>
        <dbReference type="EMBL" id="KAJ5067791.1"/>
    </source>
</evidence>
<dbReference type="GO" id="GO:0005996">
    <property type="term" value="P:monosaccharide metabolic process"/>
    <property type="evidence" value="ECO:0007669"/>
    <property type="project" value="InterPro"/>
</dbReference>
<evidence type="ECO:0000256" key="1">
    <source>
        <dbReference type="ARBA" id="ARBA00023235"/>
    </source>
</evidence>
<organism evidence="3 4">
    <name type="scientific">Anaeramoeba ignava</name>
    <name type="common">Anaerobic marine amoeba</name>
    <dbReference type="NCBI Taxonomy" id="1746090"/>
    <lineage>
        <taxon>Eukaryota</taxon>
        <taxon>Metamonada</taxon>
        <taxon>Anaeramoebidae</taxon>
        <taxon>Anaeramoeba</taxon>
    </lineage>
</organism>
<dbReference type="PANTHER" id="PTHR36120">
    <property type="entry name" value="FUCOSE ISOMERASE"/>
    <property type="match status" value="1"/>
</dbReference>
<reference evidence="3" key="1">
    <citation type="submission" date="2022-10" db="EMBL/GenBank/DDBJ databases">
        <title>Novel sulphate-reducing endosymbionts in the free-living metamonad Anaeramoeba.</title>
        <authorList>
            <person name="Jerlstrom-Hultqvist J."/>
            <person name="Cepicka I."/>
            <person name="Gallot-Lavallee L."/>
            <person name="Salas-Leiva D."/>
            <person name="Curtis B.A."/>
            <person name="Zahonova K."/>
            <person name="Pipaliya S."/>
            <person name="Dacks J."/>
            <person name="Roger A.J."/>
        </authorList>
    </citation>
    <scope>NUCLEOTIDE SEQUENCE</scope>
    <source>
        <strain evidence="3">BMAN</strain>
    </source>
</reference>
<dbReference type="EMBL" id="JAPDFW010000125">
    <property type="protein sequence ID" value="KAJ5067791.1"/>
    <property type="molecule type" value="Genomic_DNA"/>
</dbReference>
<dbReference type="OMA" id="EHNSFAS"/>
<dbReference type="AlphaFoldDB" id="A0A9Q0L7H6"/>
<dbReference type="OrthoDB" id="566244at2759"/>
<keyword evidence="4" id="KW-1185">Reference proteome</keyword>
<sequence length="465" mass="53459">MDFLIAEQINSLSSYKIPIAPLLKKKKQIEMKIKPLFSSLAKEEEIKKLVESTQKRLEKNQIQAQMIEEGNLKAKKPNAFYLLTGGTEHLVLDQIQKHKFDLDEPIFIVSHSKMNSLPAALEVSARLRRDQRNVSIIHFNDPLNEIDFGYSYLKNIVSIFQTKKALSNVRIGLFGKPSDWLVNSDLDHIPSQQILKKVFGIDLIYIPLEKIKKEFVLEQKKDSRNELISRRIIQQEYPHFDPKKLDEYSLEELKKSVAVSEATRKLVSEYSLQALSLRCFDLLFALKTTGCLSLSQMNDMGIMASCEGDLPSLYSMILSHLLSESPKIFMANLQEINPQLNQITFAHCTTPLSFFDQNYIIRSHFESGIGIAFQGIQNQSSKETEVTVSRFDLKDRKLFAKKGKLQDSKHNPNMCRTQLQISFPKDVFKVESILENAIANHHIITKKNIEEQLLLYHKLFISNKN</sequence>
<name>A0A9Q0L7H6_ANAIG</name>
<dbReference type="PANTHER" id="PTHR36120:SF2">
    <property type="entry name" value="FUCOSE ISOMERASE"/>
    <property type="match status" value="1"/>
</dbReference>
<proteinExistence type="predicted"/>
<comment type="caution">
    <text evidence="3">The sequence shown here is derived from an EMBL/GenBank/DDBJ whole genome shotgun (WGS) entry which is preliminary data.</text>
</comment>
<gene>
    <name evidence="3" type="ORF">M0811_02981</name>
</gene>
<accession>A0A9Q0L7H6</accession>
<evidence type="ECO:0000313" key="4">
    <source>
        <dbReference type="Proteomes" id="UP001149090"/>
    </source>
</evidence>
<protein>
    <submittedName>
        <fullName evidence="3">Uncharacterized protein</fullName>
    </submittedName>
</protein>
<keyword evidence="1" id="KW-0413">Isomerase</keyword>
<dbReference type="GO" id="GO:0016861">
    <property type="term" value="F:intramolecular oxidoreductase activity, interconverting aldoses and ketoses"/>
    <property type="evidence" value="ECO:0007669"/>
    <property type="project" value="InterPro"/>
</dbReference>
<dbReference type="Proteomes" id="UP001149090">
    <property type="component" value="Unassembled WGS sequence"/>
</dbReference>
<evidence type="ECO:0000256" key="2">
    <source>
        <dbReference type="ARBA" id="ARBA00023277"/>
    </source>
</evidence>
<dbReference type="GO" id="GO:0005737">
    <property type="term" value="C:cytoplasm"/>
    <property type="evidence" value="ECO:0007669"/>
    <property type="project" value="InterPro"/>
</dbReference>
<dbReference type="SUPFAM" id="SSF53743">
    <property type="entry name" value="FucI/AraA N-terminal and middle domains"/>
    <property type="match status" value="1"/>
</dbReference>
<dbReference type="InterPro" id="IPR009015">
    <property type="entry name" value="Fucose_isomerase_N/cen_sf"/>
</dbReference>